<comment type="caution">
    <text evidence="1">The sequence shown here is derived from an EMBL/GenBank/DDBJ whole genome shotgun (WGS) entry which is preliminary data.</text>
</comment>
<sequence length="204" mass="22189">MTIRAVLFDFSGTLFRLEHDSLTAHADLMRALTAPVGLDPSLGVDPDEWERRDLDGDVHRELHLKVLEKAGAADPAAFYDQLVSPPFWQPYPDTAQALGTELPTAVVSNIAWDIRTVFARHGVEHRVDEYVLSFEVGHAKPDPKIFQIACERLGVHPSEALMIGDSEEADGGAAAIGCQVAIVPPLETAQRPGALVDILKSHLA</sequence>
<dbReference type="EMBL" id="RBXR01000001">
    <property type="protein sequence ID" value="RKT71152.1"/>
    <property type="molecule type" value="Genomic_DNA"/>
</dbReference>
<evidence type="ECO:0000313" key="1">
    <source>
        <dbReference type="EMBL" id="RKT71152.1"/>
    </source>
</evidence>
<dbReference type="InterPro" id="IPR023214">
    <property type="entry name" value="HAD_sf"/>
</dbReference>
<dbReference type="SFLD" id="SFLDS00003">
    <property type="entry name" value="Haloacid_Dehalogenase"/>
    <property type="match status" value="1"/>
</dbReference>
<dbReference type="SFLD" id="SFLDG01129">
    <property type="entry name" value="C1.5:_HAD__Beta-PGM__Phosphata"/>
    <property type="match status" value="1"/>
</dbReference>
<organism evidence="1 2">
    <name type="scientific">Saccharothrix variisporea</name>
    <dbReference type="NCBI Taxonomy" id="543527"/>
    <lineage>
        <taxon>Bacteria</taxon>
        <taxon>Bacillati</taxon>
        <taxon>Actinomycetota</taxon>
        <taxon>Actinomycetes</taxon>
        <taxon>Pseudonocardiales</taxon>
        <taxon>Pseudonocardiaceae</taxon>
        <taxon>Saccharothrix</taxon>
    </lineage>
</organism>
<keyword evidence="2" id="KW-1185">Reference proteome</keyword>
<name>A0A495XAW5_9PSEU</name>
<dbReference type="OrthoDB" id="3362560at2"/>
<protein>
    <submittedName>
        <fullName evidence="1">HAD superfamily hydrolase (TIGR01493 family)/HAD superfamily hydrolase (TIGR01509 family)/HAD superfamily hydrolase (TIGR01549 family)</fullName>
    </submittedName>
</protein>
<dbReference type="RefSeq" id="WP_121223517.1">
    <property type="nucleotide sequence ID" value="NZ_JBIUBA010000020.1"/>
</dbReference>
<evidence type="ECO:0000313" key="2">
    <source>
        <dbReference type="Proteomes" id="UP000272729"/>
    </source>
</evidence>
<dbReference type="InterPro" id="IPR036412">
    <property type="entry name" value="HAD-like_sf"/>
</dbReference>
<dbReference type="NCBIfam" id="TIGR01549">
    <property type="entry name" value="HAD-SF-IA-v1"/>
    <property type="match status" value="1"/>
</dbReference>
<reference evidence="1 2" key="1">
    <citation type="submission" date="2018-10" db="EMBL/GenBank/DDBJ databases">
        <title>Sequencing the genomes of 1000 actinobacteria strains.</title>
        <authorList>
            <person name="Klenk H.-P."/>
        </authorList>
    </citation>
    <scope>NUCLEOTIDE SEQUENCE [LARGE SCALE GENOMIC DNA]</scope>
    <source>
        <strain evidence="1 2">DSM 43911</strain>
    </source>
</reference>
<dbReference type="NCBIfam" id="TIGR01509">
    <property type="entry name" value="HAD-SF-IA-v3"/>
    <property type="match status" value="1"/>
</dbReference>
<proteinExistence type="predicted"/>
<dbReference type="InterPro" id="IPR006439">
    <property type="entry name" value="HAD-SF_hydro_IA"/>
</dbReference>
<keyword evidence="1" id="KW-0378">Hydrolase</keyword>
<gene>
    <name evidence="1" type="ORF">DFJ66_4432</name>
</gene>
<dbReference type="PANTHER" id="PTHR46649:SF4">
    <property type="entry name" value="HALOACID DEHALOGENASE-LIKE HYDROLASE (HAD) SUPERFAMILY PROTEIN"/>
    <property type="match status" value="1"/>
</dbReference>
<dbReference type="AlphaFoldDB" id="A0A495XAW5"/>
<accession>A0A495XAW5</accession>
<dbReference type="SUPFAM" id="SSF56784">
    <property type="entry name" value="HAD-like"/>
    <property type="match status" value="1"/>
</dbReference>
<dbReference type="Pfam" id="PF00702">
    <property type="entry name" value="Hydrolase"/>
    <property type="match status" value="1"/>
</dbReference>
<dbReference type="Proteomes" id="UP000272729">
    <property type="component" value="Unassembled WGS sequence"/>
</dbReference>
<dbReference type="GO" id="GO:0016787">
    <property type="term" value="F:hydrolase activity"/>
    <property type="evidence" value="ECO:0007669"/>
    <property type="project" value="UniProtKB-KW"/>
</dbReference>
<dbReference type="Gene3D" id="3.40.50.1000">
    <property type="entry name" value="HAD superfamily/HAD-like"/>
    <property type="match status" value="1"/>
</dbReference>
<dbReference type="PANTHER" id="PTHR46649">
    <property type="match status" value="1"/>
</dbReference>